<dbReference type="Pfam" id="PF06271">
    <property type="entry name" value="RDD"/>
    <property type="match status" value="1"/>
</dbReference>
<evidence type="ECO:0000256" key="4">
    <source>
        <dbReference type="ARBA" id="ARBA00023136"/>
    </source>
</evidence>
<evidence type="ECO:0000256" key="3">
    <source>
        <dbReference type="ARBA" id="ARBA00022989"/>
    </source>
</evidence>
<dbReference type="GO" id="GO:0016020">
    <property type="term" value="C:membrane"/>
    <property type="evidence" value="ECO:0007669"/>
    <property type="project" value="UniProtKB-SubCell"/>
</dbReference>
<protein>
    <submittedName>
        <fullName evidence="7">Uncharacterized membrane protein YckC, RDD family</fullName>
    </submittedName>
</protein>
<dbReference type="PANTHER" id="PTHR38480:SF1">
    <property type="entry name" value="SLR0254 PROTEIN"/>
    <property type="match status" value="1"/>
</dbReference>
<accession>A0A1H7V0B7</accession>
<feature type="transmembrane region" description="Helical" evidence="5">
    <location>
        <begin position="109"/>
        <end position="130"/>
    </location>
</feature>
<dbReference type="OrthoDB" id="9814143at2"/>
<dbReference type="RefSeq" id="WP_091626122.1">
    <property type="nucleotide sequence ID" value="NZ_FNZN01000008.1"/>
</dbReference>
<dbReference type="PANTHER" id="PTHR38480">
    <property type="entry name" value="SLR0254 PROTEIN"/>
    <property type="match status" value="1"/>
</dbReference>
<sequence length="238" mass="27231">MEQFQIETAQNISIDQNTAHLGDRILAFIIDSLIIIIYYILMLWFLSVIDIDLGDKWAVYMLLGLPAFLYYLLFETFMDGKTIGKSFMKIRVVKLDGTKPSFANYFVRWILRIIDVSISSGGIAVLTILIRGKGQRVGDIAAGTTVISEKKRVFLKDTLLRELPSDYIPTFSHVTIFKDGEMQTIKELYDSAKRNGNHNVILSLSDRIKKVLEISSDLKPIDFVDIVIKDYNYFTQKL</sequence>
<keyword evidence="4 5" id="KW-0472">Membrane</keyword>
<evidence type="ECO:0000256" key="5">
    <source>
        <dbReference type="SAM" id="Phobius"/>
    </source>
</evidence>
<evidence type="ECO:0000313" key="8">
    <source>
        <dbReference type="Proteomes" id="UP000198990"/>
    </source>
</evidence>
<gene>
    <name evidence="7" type="ORF">SAMN04488008_10859</name>
</gene>
<feature type="domain" description="RDD" evidence="6">
    <location>
        <begin position="18"/>
        <end position="143"/>
    </location>
</feature>
<dbReference type="Proteomes" id="UP000198990">
    <property type="component" value="Unassembled WGS sequence"/>
</dbReference>
<evidence type="ECO:0000256" key="1">
    <source>
        <dbReference type="ARBA" id="ARBA00004141"/>
    </source>
</evidence>
<proteinExistence type="predicted"/>
<organism evidence="7 8">
    <name type="scientific">Maribacter orientalis</name>
    <dbReference type="NCBI Taxonomy" id="228957"/>
    <lineage>
        <taxon>Bacteria</taxon>
        <taxon>Pseudomonadati</taxon>
        <taxon>Bacteroidota</taxon>
        <taxon>Flavobacteriia</taxon>
        <taxon>Flavobacteriales</taxon>
        <taxon>Flavobacteriaceae</taxon>
        <taxon>Maribacter</taxon>
    </lineage>
</organism>
<dbReference type="AlphaFoldDB" id="A0A1H7V0B7"/>
<keyword evidence="2 5" id="KW-0812">Transmembrane</keyword>
<feature type="transmembrane region" description="Helical" evidence="5">
    <location>
        <begin position="57"/>
        <end position="74"/>
    </location>
</feature>
<reference evidence="8" key="1">
    <citation type="submission" date="2016-10" db="EMBL/GenBank/DDBJ databases">
        <authorList>
            <person name="Varghese N."/>
            <person name="Submissions S."/>
        </authorList>
    </citation>
    <scope>NUCLEOTIDE SEQUENCE [LARGE SCALE GENOMIC DNA]</scope>
    <source>
        <strain evidence="8">DSM 16471</strain>
    </source>
</reference>
<evidence type="ECO:0000259" key="6">
    <source>
        <dbReference type="Pfam" id="PF06271"/>
    </source>
</evidence>
<comment type="subcellular location">
    <subcellularLocation>
        <location evidence="1">Membrane</location>
        <topology evidence="1">Multi-pass membrane protein</topology>
    </subcellularLocation>
</comment>
<keyword evidence="8" id="KW-1185">Reference proteome</keyword>
<name>A0A1H7V0B7_9FLAO</name>
<dbReference type="STRING" id="228957.SAMN04488008_10859"/>
<keyword evidence="3 5" id="KW-1133">Transmembrane helix</keyword>
<evidence type="ECO:0000313" key="7">
    <source>
        <dbReference type="EMBL" id="SEM02671.1"/>
    </source>
</evidence>
<evidence type="ECO:0000256" key="2">
    <source>
        <dbReference type="ARBA" id="ARBA00022692"/>
    </source>
</evidence>
<dbReference type="EMBL" id="FNZN01000008">
    <property type="protein sequence ID" value="SEM02671.1"/>
    <property type="molecule type" value="Genomic_DNA"/>
</dbReference>
<feature type="transmembrane region" description="Helical" evidence="5">
    <location>
        <begin position="25"/>
        <end position="45"/>
    </location>
</feature>
<dbReference type="InterPro" id="IPR010432">
    <property type="entry name" value="RDD"/>
</dbReference>